<organism evidence="1 2">
    <name type="scientific">Geosporobacter subterraneus DSM 17957</name>
    <dbReference type="NCBI Taxonomy" id="1121919"/>
    <lineage>
        <taxon>Bacteria</taxon>
        <taxon>Bacillati</taxon>
        <taxon>Bacillota</taxon>
        <taxon>Clostridia</taxon>
        <taxon>Peptostreptococcales</taxon>
        <taxon>Thermotaleaceae</taxon>
        <taxon>Geosporobacter</taxon>
    </lineage>
</organism>
<dbReference type="Proteomes" id="UP000184536">
    <property type="component" value="Unassembled WGS sequence"/>
</dbReference>
<accession>A0A1M6F3S3</accession>
<evidence type="ECO:0000313" key="1">
    <source>
        <dbReference type="EMBL" id="SHI92394.1"/>
    </source>
</evidence>
<proteinExistence type="predicted"/>
<gene>
    <name evidence="1" type="ORF">SAMN02745975_00901</name>
</gene>
<dbReference type="InterPro" id="IPR012337">
    <property type="entry name" value="RNaseH-like_sf"/>
</dbReference>
<name>A0A1M6F3S3_9FIRM</name>
<dbReference type="EMBL" id="FQZV01000010">
    <property type="protein sequence ID" value="SHI92394.1"/>
    <property type="molecule type" value="Genomic_DNA"/>
</dbReference>
<dbReference type="Gene3D" id="3.90.350.10">
    <property type="entry name" value="Transposase Inhibitor Protein From Tn5, Chain A, domain 1"/>
    <property type="match status" value="1"/>
</dbReference>
<dbReference type="AlphaFoldDB" id="A0A1M6F3S3"/>
<evidence type="ECO:0008006" key="3">
    <source>
        <dbReference type="Google" id="ProtNLM"/>
    </source>
</evidence>
<dbReference type="OrthoDB" id="9794050at2"/>
<dbReference type="SUPFAM" id="SSF53098">
    <property type="entry name" value="Ribonuclease H-like"/>
    <property type="match status" value="1"/>
</dbReference>
<keyword evidence="2" id="KW-1185">Reference proteome</keyword>
<evidence type="ECO:0000313" key="2">
    <source>
        <dbReference type="Proteomes" id="UP000184536"/>
    </source>
</evidence>
<sequence>MSNCNDDKIIRVNMVKHRINQNKIKDVEGPVNFNLRCARIKLETEDEEILITNLDPAEADLKELKEIYNMHWGIETKYNLLKNGIKLEKFTGDTDRAVQQDFYASIYISNLASIMIADAQEEYDKLHQNSQKKHEYKINQRMAIAYLKEDLLHVLLQDDLQKAMKLYEKFVKKLSKHVVAIRRDRKFERPTRHNPKYGRTNKKLF</sequence>
<protein>
    <recommendedName>
        <fullName evidence="3">Transposase DDE domain-containing protein</fullName>
    </recommendedName>
</protein>
<reference evidence="2" key="1">
    <citation type="submission" date="2016-11" db="EMBL/GenBank/DDBJ databases">
        <authorList>
            <person name="Varghese N."/>
            <person name="Submissions S."/>
        </authorList>
    </citation>
    <scope>NUCLEOTIDE SEQUENCE [LARGE SCALE GENOMIC DNA]</scope>
    <source>
        <strain evidence="2">DSM 17957</strain>
    </source>
</reference>